<accession>A0A6J6B0X3</accession>
<organism evidence="1">
    <name type="scientific">freshwater metagenome</name>
    <dbReference type="NCBI Taxonomy" id="449393"/>
    <lineage>
        <taxon>unclassified sequences</taxon>
        <taxon>metagenomes</taxon>
        <taxon>ecological metagenomes</taxon>
    </lineage>
</organism>
<dbReference type="Gene3D" id="1.10.150.240">
    <property type="entry name" value="Putative phosphatase, domain 2"/>
    <property type="match status" value="1"/>
</dbReference>
<dbReference type="InterPro" id="IPR006439">
    <property type="entry name" value="HAD-SF_hydro_IA"/>
</dbReference>
<dbReference type="CDD" id="cd07505">
    <property type="entry name" value="HAD_BPGM-like"/>
    <property type="match status" value="1"/>
</dbReference>
<dbReference type="PRINTS" id="PR00413">
    <property type="entry name" value="HADHALOGNASE"/>
</dbReference>
<dbReference type="PANTHER" id="PTHR18901">
    <property type="entry name" value="2-DEOXYGLUCOSE-6-PHOSPHATE PHOSPHATASE 2"/>
    <property type="match status" value="1"/>
</dbReference>
<gene>
    <name evidence="1" type="ORF">UFOPK1412_00139</name>
</gene>
<dbReference type="NCBIfam" id="TIGR01509">
    <property type="entry name" value="HAD-SF-IA-v3"/>
    <property type="match status" value="1"/>
</dbReference>
<evidence type="ECO:0000313" key="1">
    <source>
        <dbReference type="EMBL" id="CAB4532631.1"/>
    </source>
</evidence>
<dbReference type="SFLD" id="SFLDG01129">
    <property type="entry name" value="C1.5:_HAD__Beta-PGM__Phosphata"/>
    <property type="match status" value="1"/>
</dbReference>
<proteinExistence type="predicted"/>
<dbReference type="InterPro" id="IPR023198">
    <property type="entry name" value="PGP-like_dom2"/>
</dbReference>
<dbReference type="Pfam" id="PF00702">
    <property type="entry name" value="Hydrolase"/>
    <property type="match status" value="1"/>
</dbReference>
<dbReference type="Gene3D" id="3.40.50.1000">
    <property type="entry name" value="HAD superfamily/HAD-like"/>
    <property type="match status" value="1"/>
</dbReference>
<dbReference type="InterPro" id="IPR023214">
    <property type="entry name" value="HAD_sf"/>
</dbReference>
<sequence length="223" mass="24230">MKAFFDAIFFDMDGLLVDSEPQWLESEQEITAEYGYQWRLEDQVACLGGPLSRVGEYMHNKCGNAQTPSFFTEKLISVQAAKMLGQTPLMPGAFELVKSLQANGVKTGLVSASPRIIVDAVLSNIGSDLFPFSISSDDVTQTKPHPDAYLKAAAITGSEIGDCLVFEDSLTGVAAATSSGAWLIAVPHLVTVEESARVRSIKSLEKISFDLLGKLWLDFTYPI</sequence>
<reference evidence="1" key="1">
    <citation type="submission" date="2020-05" db="EMBL/GenBank/DDBJ databases">
        <authorList>
            <person name="Chiriac C."/>
            <person name="Salcher M."/>
            <person name="Ghai R."/>
            <person name="Kavagutti S V."/>
        </authorList>
    </citation>
    <scope>NUCLEOTIDE SEQUENCE</scope>
</reference>
<dbReference type="SFLD" id="SFLDS00003">
    <property type="entry name" value="Haloacid_Dehalogenase"/>
    <property type="match status" value="1"/>
</dbReference>
<dbReference type="AlphaFoldDB" id="A0A6J6B0X3"/>
<dbReference type="SUPFAM" id="SSF56784">
    <property type="entry name" value="HAD-like"/>
    <property type="match status" value="1"/>
</dbReference>
<dbReference type="PANTHER" id="PTHR18901:SF38">
    <property type="entry name" value="PSEUDOURIDINE-5'-PHOSPHATASE"/>
    <property type="match status" value="1"/>
</dbReference>
<dbReference type="EMBL" id="CAEZSI010000010">
    <property type="protein sequence ID" value="CAB4532631.1"/>
    <property type="molecule type" value="Genomic_DNA"/>
</dbReference>
<protein>
    <submittedName>
        <fullName evidence="1">Unannotated protein</fullName>
    </submittedName>
</protein>
<name>A0A6J6B0X3_9ZZZZ</name>
<dbReference type="InterPro" id="IPR036412">
    <property type="entry name" value="HAD-like_sf"/>
</dbReference>